<evidence type="ECO:0000256" key="4">
    <source>
        <dbReference type="ARBA" id="ARBA00022989"/>
    </source>
</evidence>
<dbReference type="OrthoDB" id="385012at2"/>
<keyword evidence="4 6" id="KW-1133">Transmembrane helix</keyword>
<dbReference type="GO" id="GO:0005886">
    <property type="term" value="C:plasma membrane"/>
    <property type="evidence" value="ECO:0007669"/>
    <property type="project" value="UniProtKB-SubCell"/>
</dbReference>
<feature type="transmembrane region" description="Helical" evidence="6">
    <location>
        <begin position="87"/>
        <end position="113"/>
    </location>
</feature>
<protein>
    <recommendedName>
        <fullName evidence="9">CidA/LrgA family protein</fullName>
    </recommendedName>
</protein>
<evidence type="ECO:0000313" key="8">
    <source>
        <dbReference type="Proteomes" id="UP000095463"/>
    </source>
</evidence>
<name>A0A1E5XQ02_9HYPH</name>
<dbReference type="PANTHER" id="PTHR33931:SF2">
    <property type="entry name" value="HOLIN-LIKE PROTEIN CIDA"/>
    <property type="match status" value="1"/>
</dbReference>
<evidence type="ECO:0000256" key="1">
    <source>
        <dbReference type="ARBA" id="ARBA00004651"/>
    </source>
</evidence>
<comment type="caution">
    <text evidence="7">The sequence shown here is derived from an EMBL/GenBank/DDBJ whole genome shotgun (WGS) entry which is preliminary data.</text>
</comment>
<keyword evidence="2" id="KW-1003">Cell membrane</keyword>
<organism evidence="7 8">
    <name type="scientific">Devosia insulae DS-56</name>
    <dbReference type="NCBI Taxonomy" id="1116389"/>
    <lineage>
        <taxon>Bacteria</taxon>
        <taxon>Pseudomonadati</taxon>
        <taxon>Pseudomonadota</taxon>
        <taxon>Alphaproteobacteria</taxon>
        <taxon>Hyphomicrobiales</taxon>
        <taxon>Devosiaceae</taxon>
        <taxon>Devosia</taxon>
    </lineage>
</organism>
<evidence type="ECO:0000256" key="3">
    <source>
        <dbReference type="ARBA" id="ARBA00022692"/>
    </source>
</evidence>
<evidence type="ECO:0000256" key="5">
    <source>
        <dbReference type="ARBA" id="ARBA00023136"/>
    </source>
</evidence>
<keyword evidence="8" id="KW-1185">Reference proteome</keyword>
<dbReference type="RefSeq" id="WP_069910104.1">
    <property type="nucleotide sequence ID" value="NZ_LAJE02000191.1"/>
</dbReference>
<sequence length="121" mass="12608">MIAILALLLACQLAGEILARSLALPMPGPVVGLILLAIVLLAWVQRRPDLKGMLLDKVATFLVGGLGLLFVPTGVGVVQQLGLLGDYGVGIVLTLIISAVLTMLATVGAFLAVKRWTGKRP</sequence>
<evidence type="ECO:0008006" key="9">
    <source>
        <dbReference type="Google" id="ProtNLM"/>
    </source>
</evidence>
<proteinExistence type="predicted"/>
<dbReference type="Proteomes" id="UP000095463">
    <property type="component" value="Unassembled WGS sequence"/>
</dbReference>
<dbReference type="AlphaFoldDB" id="A0A1E5XQ02"/>
<reference evidence="7 8" key="1">
    <citation type="journal article" date="2015" name="Genome Announc.">
        <title>Genome Assemblies of Three Soil-Associated Devosia species: D. insulae, D. limi, and D. soli.</title>
        <authorList>
            <person name="Hassan Y.I."/>
            <person name="Lepp D."/>
            <person name="Zhou T."/>
        </authorList>
    </citation>
    <scope>NUCLEOTIDE SEQUENCE [LARGE SCALE GENOMIC DNA]</scope>
    <source>
        <strain evidence="7 8">DS-56</strain>
    </source>
</reference>
<dbReference type="PANTHER" id="PTHR33931">
    <property type="entry name" value="HOLIN-LIKE PROTEIN CIDA-RELATED"/>
    <property type="match status" value="1"/>
</dbReference>
<comment type="subcellular location">
    <subcellularLocation>
        <location evidence="1">Cell membrane</location>
        <topology evidence="1">Multi-pass membrane protein</topology>
    </subcellularLocation>
</comment>
<keyword evidence="5 6" id="KW-0472">Membrane</keyword>
<evidence type="ECO:0000313" key="7">
    <source>
        <dbReference type="EMBL" id="OEO30682.1"/>
    </source>
</evidence>
<keyword evidence="3 6" id="KW-0812">Transmembrane</keyword>
<feature type="transmembrane region" description="Helical" evidence="6">
    <location>
        <begin position="29"/>
        <end position="46"/>
    </location>
</feature>
<dbReference type="Pfam" id="PF03788">
    <property type="entry name" value="LrgA"/>
    <property type="match status" value="1"/>
</dbReference>
<accession>A0A1E5XQ02</accession>
<dbReference type="EMBL" id="LAJE02000191">
    <property type="protein sequence ID" value="OEO30682.1"/>
    <property type="molecule type" value="Genomic_DNA"/>
</dbReference>
<feature type="transmembrane region" description="Helical" evidence="6">
    <location>
        <begin position="58"/>
        <end position="81"/>
    </location>
</feature>
<evidence type="ECO:0000256" key="6">
    <source>
        <dbReference type="SAM" id="Phobius"/>
    </source>
</evidence>
<evidence type="ECO:0000256" key="2">
    <source>
        <dbReference type="ARBA" id="ARBA00022475"/>
    </source>
</evidence>
<gene>
    <name evidence="7" type="ORF">VW23_020000</name>
</gene>
<dbReference type="InterPro" id="IPR005538">
    <property type="entry name" value="LrgA/CidA"/>
</dbReference>